<reference evidence="1 2" key="1">
    <citation type="submission" date="2021-06" db="EMBL/GenBank/DDBJ databases">
        <authorList>
            <person name="Kallberg Y."/>
            <person name="Tangrot J."/>
            <person name="Rosling A."/>
        </authorList>
    </citation>
    <scope>NUCLEOTIDE SEQUENCE [LARGE SCALE GENOMIC DNA]</scope>
    <source>
        <strain evidence="1 2">120-4 pot B 10/14</strain>
    </source>
</reference>
<sequence length="50" mass="5630">SNDFQYLSNLAIRKASAKGNLRFYPYLQPAFIPTLPVKPSIGDQIKQMTS</sequence>
<feature type="non-terminal residue" evidence="1">
    <location>
        <position position="1"/>
    </location>
</feature>
<protein>
    <submittedName>
        <fullName evidence="1">27193_t:CDS:1</fullName>
    </submittedName>
</protein>
<evidence type="ECO:0000313" key="1">
    <source>
        <dbReference type="EMBL" id="CAG8857368.1"/>
    </source>
</evidence>
<organism evidence="1 2">
    <name type="scientific">Gigaspora margarita</name>
    <dbReference type="NCBI Taxonomy" id="4874"/>
    <lineage>
        <taxon>Eukaryota</taxon>
        <taxon>Fungi</taxon>
        <taxon>Fungi incertae sedis</taxon>
        <taxon>Mucoromycota</taxon>
        <taxon>Glomeromycotina</taxon>
        <taxon>Glomeromycetes</taxon>
        <taxon>Diversisporales</taxon>
        <taxon>Gigasporaceae</taxon>
        <taxon>Gigaspora</taxon>
    </lineage>
</organism>
<name>A0ABN7XSM2_GIGMA</name>
<comment type="caution">
    <text evidence="1">The sequence shown here is derived from an EMBL/GenBank/DDBJ whole genome shotgun (WGS) entry which is preliminary data.</text>
</comment>
<evidence type="ECO:0000313" key="2">
    <source>
        <dbReference type="Proteomes" id="UP000789901"/>
    </source>
</evidence>
<dbReference type="Proteomes" id="UP000789901">
    <property type="component" value="Unassembled WGS sequence"/>
</dbReference>
<feature type="non-terminal residue" evidence="1">
    <location>
        <position position="50"/>
    </location>
</feature>
<keyword evidence="2" id="KW-1185">Reference proteome</keyword>
<dbReference type="EMBL" id="CAJVQB010170102">
    <property type="protein sequence ID" value="CAG8857368.1"/>
    <property type="molecule type" value="Genomic_DNA"/>
</dbReference>
<proteinExistence type="predicted"/>
<gene>
    <name evidence="1" type="ORF">GMARGA_LOCUS46189</name>
</gene>
<accession>A0ABN7XSM2</accession>